<evidence type="ECO:0000313" key="2">
    <source>
        <dbReference type="Proteomes" id="UP000198253"/>
    </source>
</evidence>
<protein>
    <submittedName>
        <fullName evidence="1">Uncharacterized protein</fullName>
    </submittedName>
</protein>
<gene>
    <name evidence="1" type="ORF">GA0070618_5315</name>
</gene>
<dbReference type="InParanoid" id="A0A1C4ZIY7"/>
<dbReference type="Proteomes" id="UP000198253">
    <property type="component" value="Chromosome I"/>
</dbReference>
<dbReference type="EMBL" id="LT607413">
    <property type="protein sequence ID" value="SCF32845.1"/>
    <property type="molecule type" value="Genomic_DNA"/>
</dbReference>
<dbReference type="OrthoDB" id="5116347at2"/>
<dbReference type="RefSeq" id="WP_088984022.1">
    <property type="nucleotide sequence ID" value="NZ_LT607413.1"/>
</dbReference>
<evidence type="ECO:0000313" key="1">
    <source>
        <dbReference type="EMBL" id="SCF32845.1"/>
    </source>
</evidence>
<sequence>MREEFRLGGVDLGMDGDRSSVVISASGILTAELSAATTPAGTSEWALAPPLLYFRGVPLTPAGDTMTLTVDDDASDDYDIALYFIGHRDVRGTLTVRPDGLLIFTGLVTSDGVNPAQQLTVSQRLRGMGD</sequence>
<dbReference type="AlphaFoldDB" id="A0A1C4ZIY7"/>
<organism evidence="1 2">
    <name type="scientific">Micromonospora echinospora</name>
    <name type="common">Micromonospora purpurea</name>
    <dbReference type="NCBI Taxonomy" id="1877"/>
    <lineage>
        <taxon>Bacteria</taxon>
        <taxon>Bacillati</taxon>
        <taxon>Actinomycetota</taxon>
        <taxon>Actinomycetes</taxon>
        <taxon>Micromonosporales</taxon>
        <taxon>Micromonosporaceae</taxon>
        <taxon>Micromonospora</taxon>
    </lineage>
</organism>
<proteinExistence type="predicted"/>
<keyword evidence="2" id="KW-1185">Reference proteome</keyword>
<accession>A0A1C4ZIY7</accession>
<name>A0A1C4ZIY7_MICEC</name>
<reference evidence="2" key="1">
    <citation type="submission" date="2016-06" db="EMBL/GenBank/DDBJ databases">
        <authorList>
            <person name="Varghese N."/>
            <person name="Submissions Spin"/>
        </authorList>
    </citation>
    <scope>NUCLEOTIDE SEQUENCE [LARGE SCALE GENOMIC DNA]</scope>
    <source>
        <strain evidence="2">DSM 43816</strain>
    </source>
</reference>